<name>A0A3N2E046_9GAMM</name>
<gene>
    <name evidence="3" type="ORF">EDC56_0984</name>
</gene>
<dbReference type="SUPFAM" id="SSF64307">
    <property type="entry name" value="SirA-like"/>
    <property type="match status" value="1"/>
</dbReference>
<dbReference type="Pfam" id="PF01206">
    <property type="entry name" value="TusA"/>
    <property type="match status" value="1"/>
</dbReference>
<dbReference type="InterPro" id="IPR001455">
    <property type="entry name" value="TusA-like"/>
</dbReference>
<keyword evidence="3" id="KW-0808">Transferase</keyword>
<accession>A0A3N2E046</accession>
<proteinExistence type="inferred from homology"/>
<comment type="similarity">
    <text evidence="1">Belongs to the sulfur carrier protein TusA family.</text>
</comment>
<dbReference type="PANTHER" id="PTHR33279:SF6">
    <property type="entry name" value="SULFUR CARRIER PROTEIN YEDF-RELATED"/>
    <property type="match status" value="1"/>
</dbReference>
<organism evidence="3 4">
    <name type="scientific">Sinobacterium caligoides</name>
    <dbReference type="NCBI Taxonomy" id="933926"/>
    <lineage>
        <taxon>Bacteria</taxon>
        <taxon>Pseudomonadati</taxon>
        <taxon>Pseudomonadota</taxon>
        <taxon>Gammaproteobacteria</taxon>
        <taxon>Cellvibrionales</taxon>
        <taxon>Spongiibacteraceae</taxon>
        <taxon>Sinobacterium</taxon>
    </lineage>
</organism>
<dbReference type="CDD" id="cd00291">
    <property type="entry name" value="SirA_YedF_YeeD"/>
    <property type="match status" value="1"/>
</dbReference>
<dbReference type="OrthoDB" id="9797352at2"/>
<evidence type="ECO:0000256" key="1">
    <source>
        <dbReference type="ARBA" id="ARBA00008984"/>
    </source>
</evidence>
<evidence type="ECO:0000259" key="2">
    <source>
        <dbReference type="PROSITE" id="PS01148"/>
    </source>
</evidence>
<sequence>MLEIDARGLACPMPLLKAKKGLNSIDSGERVKVRSTDAGSWRDFAAFTEQSGHRLISAFDEGGEFTYVIEKK</sequence>
<evidence type="ECO:0000313" key="3">
    <source>
        <dbReference type="EMBL" id="ROS05454.1"/>
    </source>
</evidence>
<comment type="caution">
    <text evidence="3">The sequence shown here is derived from an EMBL/GenBank/DDBJ whole genome shotgun (WGS) entry which is preliminary data.</text>
</comment>
<protein>
    <submittedName>
        <fullName evidence="3">TusA-related sulfurtransferase</fullName>
    </submittedName>
</protein>
<dbReference type="AlphaFoldDB" id="A0A3N2E046"/>
<dbReference type="PROSITE" id="PS01148">
    <property type="entry name" value="UPF0033"/>
    <property type="match status" value="1"/>
</dbReference>
<dbReference type="PANTHER" id="PTHR33279">
    <property type="entry name" value="SULFUR CARRIER PROTEIN YEDF-RELATED"/>
    <property type="match status" value="1"/>
</dbReference>
<dbReference type="RefSeq" id="WP_123711781.1">
    <property type="nucleotide sequence ID" value="NZ_RKHR01000003.1"/>
</dbReference>
<keyword evidence="4" id="KW-1185">Reference proteome</keyword>
<dbReference type="Proteomes" id="UP000275394">
    <property type="component" value="Unassembled WGS sequence"/>
</dbReference>
<reference evidence="3 4" key="1">
    <citation type="submission" date="2018-11" db="EMBL/GenBank/DDBJ databases">
        <title>Genomic Encyclopedia of Type Strains, Phase IV (KMG-IV): sequencing the most valuable type-strain genomes for metagenomic binning, comparative biology and taxonomic classification.</title>
        <authorList>
            <person name="Goeker M."/>
        </authorList>
    </citation>
    <scope>NUCLEOTIDE SEQUENCE [LARGE SCALE GENOMIC DNA]</scope>
    <source>
        <strain evidence="3 4">DSM 100316</strain>
    </source>
</reference>
<dbReference type="Gene3D" id="3.30.110.40">
    <property type="entry name" value="TusA-like domain"/>
    <property type="match status" value="1"/>
</dbReference>
<feature type="domain" description="UPF0033" evidence="2">
    <location>
        <begin position="4"/>
        <end position="28"/>
    </location>
</feature>
<dbReference type="EMBL" id="RKHR01000003">
    <property type="protein sequence ID" value="ROS05454.1"/>
    <property type="molecule type" value="Genomic_DNA"/>
</dbReference>
<evidence type="ECO:0000313" key="4">
    <source>
        <dbReference type="Proteomes" id="UP000275394"/>
    </source>
</evidence>
<dbReference type="InterPro" id="IPR036868">
    <property type="entry name" value="TusA-like_sf"/>
</dbReference>
<dbReference type="GO" id="GO:0016740">
    <property type="term" value="F:transferase activity"/>
    <property type="evidence" value="ECO:0007669"/>
    <property type="project" value="UniProtKB-KW"/>
</dbReference>